<evidence type="ECO:0000259" key="3">
    <source>
        <dbReference type="PROSITE" id="PS51387"/>
    </source>
</evidence>
<keyword evidence="1" id="KW-0285">Flavoprotein</keyword>
<keyword evidence="5" id="KW-1185">Reference proteome</keyword>
<name>A0ABS4BC08_9HYPH</name>
<dbReference type="InterPro" id="IPR010031">
    <property type="entry name" value="FAD_lactone_oxidase-like"/>
</dbReference>
<dbReference type="Gene3D" id="3.30.465.10">
    <property type="match status" value="1"/>
</dbReference>
<dbReference type="Pfam" id="PF01565">
    <property type="entry name" value="FAD_binding_4"/>
    <property type="match status" value="1"/>
</dbReference>
<organism evidence="4 5">
    <name type="scientific">Jiella mangrovi</name>
    <dbReference type="NCBI Taxonomy" id="2821407"/>
    <lineage>
        <taxon>Bacteria</taxon>
        <taxon>Pseudomonadati</taxon>
        <taxon>Pseudomonadota</taxon>
        <taxon>Alphaproteobacteria</taxon>
        <taxon>Hyphomicrobiales</taxon>
        <taxon>Aurantimonadaceae</taxon>
        <taxon>Jiella</taxon>
    </lineage>
</organism>
<feature type="compositionally biased region" description="Basic and acidic residues" evidence="2">
    <location>
        <begin position="1"/>
        <end position="20"/>
    </location>
</feature>
<dbReference type="InterPro" id="IPR016169">
    <property type="entry name" value="FAD-bd_PCMH_sub2"/>
</dbReference>
<sequence length="484" mass="52346">MRDVAGHGHDSWGRLKRGERSAVPADAGPWRKAPAQAAPDGHERARGGFLPFGNGRSYGDSCHNDEGVLLDARQGMKPQIVDFDPVTGLLTADAGVLFSEITRHVARHGWFLPVTPGTQFVTLGGAIANDIHGKNHHRRGTFGRWVEAIELQRSDRGLLTLTSDQNADLFAATISGMGLTGLIRRATIRLMKVPSLSIVQTTTRFDTLSDYFDVAEAADERHEYAVAWIDSLASGKNLGRGHLICGDHAETGDMSGEASGQLAGIPFTPPISPLAGPFLKAFNEAYYRKARAGTHVETVPFAGFFYPLDRIGAWNRLYGPRGLFQHQSVVPYADAEAVVRALFECARSHGHGSFLTVLKRFGALQSPGLTSFPRPGYTLTLDFPHKGPRTLALLAELDRITVEAGGAVNPYKDARMSAQTFAASFADWHRLEALRDPAMMSNFWRRTAMRLTAVAGAGEGDADKLNGQSVDPFTMADGIVAAGT</sequence>
<dbReference type="SUPFAM" id="SSF56176">
    <property type="entry name" value="FAD-binding/transporter-associated domain-like"/>
    <property type="match status" value="1"/>
</dbReference>
<proteinExistence type="predicted"/>
<evidence type="ECO:0000313" key="5">
    <source>
        <dbReference type="Proteomes" id="UP000678276"/>
    </source>
</evidence>
<dbReference type="InterPro" id="IPR006094">
    <property type="entry name" value="Oxid_FAD_bind_N"/>
</dbReference>
<evidence type="ECO:0000256" key="2">
    <source>
        <dbReference type="SAM" id="MobiDB-lite"/>
    </source>
</evidence>
<comment type="caution">
    <text evidence="4">The sequence shown here is derived from an EMBL/GenBank/DDBJ whole genome shotgun (WGS) entry which is preliminary data.</text>
</comment>
<dbReference type="PANTHER" id="PTHR43762">
    <property type="entry name" value="L-GULONOLACTONE OXIDASE"/>
    <property type="match status" value="1"/>
</dbReference>
<evidence type="ECO:0000313" key="4">
    <source>
        <dbReference type="EMBL" id="MBP0614280.1"/>
    </source>
</evidence>
<accession>A0ABS4BC08</accession>
<reference evidence="4 5" key="1">
    <citation type="submission" date="2021-04" db="EMBL/GenBank/DDBJ databases">
        <title>Whole genome sequence of Jiella sp. KSK16Y-1.</title>
        <authorList>
            <person name="Tuo L."/>
        </authorList>
    </citation>
    <scope>NUCLEOTIDE SEQUENCE [LARGE SCALE GENOMIC DNA]</scope>
    <source>
        <strain evidence="4 5">KSK16Y-1</strain>
    </source>
</reference>
<dbReference type="PROSITE" id="PS51387">
    <property type="entry name" value="FAD_PCMH"/>
    <property type="match status" value="1"/>
</dbReference>
<evidence type="ECO:0000256" key="1">
    <source>
        <dbReference type="ARBA" id="ARBA00022827"/>
    </source>
</evidence>
<protein>
    <submittedName>
        <fullName evidence="4">FAD-binding oxidoreductase</fullName>
    </submittedName>
</protein>
<dbReference type="PANTHER" id="PTHR43762:SF1">
    <property type="entry name" value="D-ARABINONO-1,4-LACTONE OXIDASE"/>
    <property type="match status" value="1"/>
</dbReference>
<dbReference type="InterPro" id="IPR016166">
    <property type="entry name" value="FAD-bd_PCMH"/>
</dbReference>
<gene>
    <name evidence="4" type="ORF">J6595_01590</name>
</gene>
<dbReference type="InterPro" id="IPR036318">
    <property type="entry name" value="FAD-bd_PCMH-like_sf"/>
</dbReference>
<keyword evidence="1" id="KW-0274">FAD</keyword>
<dbReference type="EMBL" id="JAGJCF010000001">
    <property type="protein sequence ID" value="MBP0614280.1"/>
    <property type="molecule type" value="Genomic_DNA"/>
</dbReference>
<dbReference type="RefSeq" id="WP_209592697.1">
    <property type="nucleotide sequence ID" value="NZ_JAGJCF010000001.1"/>
</dbReference>
<feature type="region of interest" description="Disordered" evidence="2">
    <location>
        <begin position="1"/>
        <end position="44"/>
    </location>
</feature>
<feature type="domain" description="FAD-binding PCMH-type" evidence="3">
    <location>
        <begin position="16"/>
        <end position="193"/>
    </location>
</feature>
<dbReference type="Proteomes" id="UP000678276">
    <property type="component" value="Unassembled WGS sequence"/>
</dbReference>